<keyword evidence="2" id="KW-0229">DNA integration</keyword>
<keyword evidence="3 5" id="KW-0238">DNA-binding</keyword>
<dbReference type="Pfam" id="PF14659">
    <property type="entry name" value="Phage_int_SAM_3"/>
    <property type="match status" value="1"/>
</dbReference>
<comment type="caution">
    <text evidence="8">The sequence shown here is derived from an EMBL/GenBank/DDBJ whole genome shotgun (WGS) entry which is preliminary data.</text>
</comment>
<dbReference type="PROSITE" id="PS51898">
    <property type="entry name" value="TYR_RECOMBINASE"/>
    <property type="match status" value="1"/>
</dbReference>
<dbReference type="RefSeq" id="WP_171650428.1">
    <property type="nucleotide sequence ID" value="NZ_WHOD01000013.1"/>
</dbReference>
<dbReference type="InterPro" id="IPR013762">
    <property type="entry name" value="Integrase-like_cat_sf"/>
</dbReference>
<dbReference type="InterPro" id="IPR050090">
    <property type="entry name" value="Tyrosine_recombinase_XerCD"/>
</dbReference>
<evidence type="ECO:0000313" key="8">
    <source>
        <dbReference type="EMBL" id="NOU92246.1"/>
    </source>
</evidence>
<dbReference type="InterPro" id="IPR011010">
    <property type="entry name" value="DNA_brk_join_enz"/>
</dbReference>
<gene>
    <name evidence="8" type="ORF">GC093_03210</name>
</gene>
<evidence type="ECO:0000256" key="1">
    <source>
        <dbReference type="ARBA" id="ARBA00008857"/>
    </source>
</evidence>
<dbReference type="EMBL" id="WHOD01000013">
    <property type="protein sequence ID" value="NOU92246.1"/>
    <property type="molecule type" value="Genomic_DNA"/>
</dbReference>
<dbReference type="Pfam" id="PF14657">
    <property type="entry name" value="Arm-DNA-bind_4"/>
    <property type="match status" value="1"/>
</dbReference>
<dbReference type="Gene3D" id="1.10.150.130">
    <property type="match status" value="1"/>
</dbReference>
<dbReference type="PANTHER" id="PTHR30349:SF64">
    <property type="entry name" value="PROPHAGE INTEGRASE INTD-RELATED"/>
    <property type="match status" value="1"/>
</dbReference>
<organism evidence="8 9">
    <name type="scientific">Paenibacillus foliorum</name>
    <dbReference type="NCBI Taxonomy" id="2654974"/>
    <lineage>
        <taxon>Bacteria</taxon>
        <taxon>Bacillati</taxon>
        <taxon>Bacillota</taxon>
        <taxon>Bacilli</taxon>
        <taxon>Bacillales</taxon>
        <taxon>Paenibacillaceae</taxon>
        <taxon>Paenibacillus</taxon>
    </lineage>
</organism>
<name>A0A972GK24_9BACL</name>
<evidence type="ECO:0000259" key="6">
    <source>
        <dbReference type="PROSITE" id="PS51898"/>
    </source>
</evidence>
<dbReference type="InterPro" id="IPR002104">
    <property type="entry name" value="Integrase_catalytic"/>
</dbReference>
<dbReference type="Pfam" id="PF00589">
    <property type="entry name" value="Phage_integrase"/>
    <property type="match status" value="1"/>
</dbReference>
<dbReference type="Proteomes" id="UP000641588">
    <property type="component" value="Unassembled WGS sequence"/>
</dbReference>
<feature type="domain" description="Core-binding (CB)" evidence="7">
    <location>
        <begin position="61"/>
        <end position="144"/>
    </location>
</feature>
<dbReference type="GO" id="GO:0003677">
    <property type="term" value="F:DNA binding"/>
    <property type="evidence" value="ECO:0007669"/>
    <property type="project" value="UniProtKB-UniRule"/>
</dbReference>
<keyword evidence="4" id="KW-0233">DNA recombination</keyword>
<dbReference type="InterPro" id="IPR044068">
    <property type="entry name" value="CB"/>
</dbReference>
<dbReference type="AlphaFoldDB" id="A0A972GK24"/>
<accession>A0A972GK24</accession>
<dbReference type="Gene3D" id="1.10.443.10">
    <property type="entry name" value="Intergrase catalytic core"/>
    <property type="match status" value="1"/>
</dbReference>
<evidence type="ECO:0000313" key="9">
    <source>
        <dbReference type="Proteomes" id="UP000641588"/>
    </source>
</evidence>
<dbReference type="InterPro" id="IPR004107">
    <property type="entry name" value="Integrase_SAM-like_N"/>
</dbReference>
<comment type="similarity">
    <text evidence="1">Belongs to the 'phage' integrase family.</text>
</comment>
<sequence length="369" mass="42967">MASLFQSAQTKKWEFVFDCYVNGKRKQVRRRGYKTKREANDELVRLQNEVQAVEYVGISHKTVGEFMEYWLVNVRKHECEETSYYNNALYLKNHIIPGLGKYKLQQLSPVLCQKFVNDMHQKGYARNTIDRVCTLIKLALDSAIDYKYIKVNHMRKVKLPKAQKKEMRIWTLSQANHFLHFVKNKRYYCVYALALMTGMRQGEILGLRWKDINFDKKIITVRQTLTHYGKCLKSGAKTTSSERIISLPDQLISILKKQQNEYMAFKLQVDPFIDLDLVVYNLKNGGSLFPANLTKTYIKDVKQSGLPHIPFHSLRHTHATMLIEKNVNVKVISERLGHSKIGVTLDVYSHVLPSMQQDVAHKLDEIINL</sequence>
<evidence type="ECO:0000259" key="7">
    <source>
        <dbReference type="PROSITE" id="PS51900"/>
    </source>
</evidence>
<feature type="domain" description="Tyr recombinase" evidence="6">
    <location>
        <begin position="165"/>
        <end position="361"/>
    </location>
</feature>
<dbReference type="PROSITE" id="PS51900">
    <property type="entry name" value="CB"/>
    <property type="match status" value="1"/>
</dbReference>
<proteinExistence type="inferred from homology"/>
<protein>
    <submittedName>
        <fullName evidence="8">Tyrosine-type recombinase/integrase</fullName>
    </submittedName>
</protein>
<reference evidence="8" key="1">
    <citation type="submission" date="2019-10" db="EMBL/GenBank/DDBJ databases">
        <title>Description of Paenibacillus glebae sp. nov.</title>
        <authorList>
            <person name="Carlier A."/>
            <person name="Qi S."/>
        </authorList>
    </citation>
    <scope>NUCLEOTIDE SEQUENCE</scope>
    <source>
        <strain evidence="8">LMG 31456</strain>
    </source>
</reference>
<evidence type="ECO:0000256" key="3">
    <source>
        <dbReference type="ARBA" id="ARBA00023125"/>
    </source>
</evidence>
<dbReference type="InterPro" id="IPR028259">
    <property type="entry name" value="AP2-like_int_N"/>
</dbReference>
<evidence type="ECO:0000256" key="4">
    <source>
        <dbReference type="ARBA" id="ARBA00023172"/>
    </source>
</evidence>
<dbReference type="GO" id="GO:0006310">
    <property type="term" value="P:DNA recombination"/>
    <property type="evidence" value="ECO:0007669"/>
    <property type="project" value="UniProtKB-KW"/>
</dbReference>
<dbReference type="SUPFAM" id="SSF56349">
    <property type="entry name" value="DNA breaking-rejoining enzymes"/>
    <property type="match status" value="1"/>
</dbReference>
<dbReference type="GO" id="GO:0015074">
    <property type="term" value="P:DNA integration"/>
    <property type="evidence" value="ECO:0007669"/>
    <property type="project" value="UniProtKB-KW"/>
</dbReference>
<dbReference type="PANTHER" id="PTHR30349">
    <property type="entry name" value="PHAGE INTEGRASE-RELATED"/>
    <property type="match status" value="1"/>
</dbReference>
<evidence type="ECO:0000256" key="2">
    <source>
        <dbReference type="ARBA" id="ARBA00022908"/>
    </source>
</evidence>
<keyword evidence="9" id="KW-1185">Reference proteome</keyword>
<dbReference type="InterPro" id="IPR010998">
    <property type="entry name" value="Integrase_recombinase_N"/>
</dbReference>
<evidence type="ECO:0000256" key="5">
    <source>
        <dbReference type="PROSITE-ProRule" id="PRU01248"/>
    </source>
</evidence>
<dbReference type="CDD" id="cd01189">
    <property type="entry name" value="INT_ICEBs1_C_like"/>
    <property type="match status" value="1"/>
</dbReference>